<accession>A0A0R3SHJ3</accession>
<organism evidence="4">
    <name type="scientific">Hymenolepis diminuta</name>
    <name type="common">Rat tapeworm</name>
    <dbReference type="NCBI Taxonomy" id="6216"/>
    <lineage>
        <taxon>Eukaryota</taxon>
        <taxon>Metazoa</taxon>
        <taxon>Spiralia</taxon>
        <taxon>Lophotrochozoa</taxon>
        <taxon>Platyhelminthes</taxon>
        <taxon>Cestoda</taxon>
        <taxon>Eucestoda</taxon>
        <taxon>Cyclophyllidea</taxon>
        <taxon>Hymenolepididae</taxon>
        <taxon>Hymenolepis</taxon>
    </lineage>
</organism>
<reference evidence="2 3" key="2">
    <citation type="submission" date="2018-11" db="EMBL/GenBank/DDBJ databases">
        <authorList>
            <consortium name="Pathogen Informatics"/>
        </authorList>
    </citation>
    <scope>NUCLEOTIDE SEQUENCE [LARGE SCALE GENOMIC DNA]</scope>
</reference>
<sequence>MGELTGIQVANTNGINENEEASLLCTNYKNCFRNLDVFMCHTIAHANSMKNFSSNNNDKAASRNSRKDPVWMRSYCSYCSKVFENMSEYLKHLTSQEHVQIAIERQRTSLHQQIPANNSQNQESTEEICWLKLGLVVRLNDPRHPRDIRFQQGLMYDVDVESRTAAVWIQGIINPARKVIQSHLETVLPSPGEKAIILAGPLQNQVVRLLSMEEDKARVEIIGDFNSSWRRRIYMGGVPRKFMCKYNDHHLPKEVAYYPLNCLKPTY</sequence>
<proteinExistence type="predicted"/>
<dbReference type="OrthoDB" id="10266249at2759"/>
<dbReference type="Proteomes" id="UP000274504">
    <property type="component" value="Unassembled WGS sequence"/>
</dbReference>
<dbReference type="InterPro" id="IPR036236">
    <property type="entry name" value="Znf_C2H2_sf"/>
</dbReference>
<evidence type="ECO:0000313" key="3">
    <source>
        <dbReference type="Proteomes" id="UP000274504"/>
    </source>
</evidence>
<evidence type="ECO:0000259" key="1">
    <source>
        <dbReference type="PROSITE" id="PS00028"/>
    </source>
</evidence>
<protein>
    <submittedName>
        <fullName evidence="4">C2H2-type domain-containing protein</fullName>
    </submittedName>
</protein>
<dbReference type="PROSITE" id="PS00028">
    <property type="entry name" value="ZINC_FINGER_C2H2_1"/>
    <property type="match status" value="1"/>
</dbReference>
<dbReference type="WBParaSite" id="HDID_0000440801-mRNA-1">
    <property type="protein sequence ID" value="HDID_0000440801-mRNA-1"/>
    <property type="gene ID" value="HDID_0000440801"/>
</dbReference>
<dbReference type="AlphaFoldDB" id="A0A0R3SHJ3"/>
<dbReference type="EMBL" id="UYSG01001674">
    <property type="protein sequence ID" value="VDL48704.1"/>
    <property type="molecule type" value="Genomic_DNA"/>
</dbReference>
<evidence type="ECO:0000313" key="4">
    <source>
        <dbReference type="WBParaSite" id="HDID_0000440801-mRNA-1"/>
    </source>
</evidence>
<gene>
    <name evidence="2" type="ORF">HDID_LOCUS4406</name>
</gene>
<reference evidence="4" key="1">
    <citation type="submission" date="2017-02" db="UniProtKB">
        <authorList>
            <consortium name="WormBaseParasite"/>
        </authorList>
    </citation>
    <scope>IDENTIFICATION</scope>
</reference>
<name>A0A0R3SHJ3_HYMDI</name>
<dbReference type="SUPFAM" id="SSF57667">
    <property type="entry name" value="beta-beta-alpha zinc fingers"/>
    <property type="match status" value="1"/>
</dbReference>
<dbReference type="InterPro" id="IPR013087">
    <property type="entry name" value="Znf_C2H2_type"/>
</dbReference>
<evidence type="ECO:0000313" key="2">
    <source>
        <dbReference type="EMBL" id="VDL48704.1"/>
    </source>
</evidence>
<feature type="domain" description="C2H2-type" evidence="1">
    <location>
        <begin position="76"/>
        <end position="98"/>
    </location>
</feature>